<dbReference type="Gene3D" id="3.30.200.20">
    <property type="entry name" value="Phosphorylase Kinase, domain 1"/>
    <property type="match status" value="1"/>
</dbReference>
<dbReference type="Proteomes" id="UP000796761">
    <property type="component" value="Unassembled WGS sequence"/>
</dbReference>
<dbReference type="PANTHER" id="PTHR46538">
    <property type="entry name" value="PROTEIN KINASE DOMAIN-CONTAINING PROTEIN"/>
    <property type="match status" value="1"/>
</dbReference>
<organism evidence="1 2">
    <name type="scientific">Zosterops borbonicus</name>
    <dbReference type="NCBI Taxonomy" id="364589"/>
    <lineage>
        <taxon>Eukaryota</taxon>
        <taxon>Metazoa</taxon>
        <taxon>Chordata</taxon>
        <taxon>Craniata</taxon>
        <taxon>Vertebrata</taxon>
        <taxon>Euteleostomi</taxon>
        <taxon>Archelosauria</taxon>
        <taxon>Archosauria</taxon>
        <taxon>Dinosauria</taxon>
        <taxon>Saurischia</taxon>
        <taxon>Theropoda</taxon>
        <taxon>Coelurosauria</taxon>
        <taxon>Aves</taxon>
        <taxon>Neognathae</taxon>
        <taxon>Neoaves</taxon>
        <taxon>Telluraves</taxon>
        <taxon>Australaves</taxon>
        <taxon>Passeriformes</taxon>
        <taxon>Sylvioidea</taxon>
        <taxon>Zosteropidae</taxon>
        <taxon>Zosterops</taxon>
    </lineage>
</organism>
<comment type="caution">
    <text evidence="1">The sequence shown here is derived from an EMBL/GenBank/DDBJ whole genome shotgun (WGS) entry which is preliminary data.</text>
</comment>
<gene>
    <name evidence="1" type="ORF">HGM15179_013194</name>
</gene>
<dbReference type="EMBL" id="SWJQ01000474">
    <property type="protein sequence ID" value="TRZ13896.1"/>
    <property type="molecule type" value="Genomic_DNA"/>
</dbReference>
<evidence type="ECO:0000313" key="1">
    <source>
        <dbReference type="EMBL" id="TRZ13896.1"/>
    </source>
</evidence>
<reference evidence="1" key="1">
    <citation type="submission" date="2019-04" db="EMBL/GenBank/DDBJ databases">
        <title>Genome assembly of Zosterops borbonicus 15179.</title>
        <authorList>
            <person name="Leroy T."/>
            <person name="Anselmetti Y."/>
            <person name="Tilak M.-K."/>
            <person name="Nabholz B."/>
        </authorList>
    </citation>
    <scope>NUCLEOTIDE SEQUENCE</scope>
    <source>
        <strain evidence="1">HGM_15179</strain>
        <tissue evidence="1">Muscle</tissue>
    </source>
</reference>
<sequence>MAFANFRRILRLSAFEKRRSKEYEHVRRDLDPGEAWEVLGELGDGAFGKVYK</sequence>
<accession>A0A8K1G8F3</accession>
<protein>
    <submittedName>
        <fullName evidence="1">Uncharacterized protein</fullName>
    </submittedName>
</protein>
<proteinExistence type="predicted"/>
<name>A0A8K1G8F3_9PASS</name>
<dbReference type="AlphaFoldDB" id="A0A8K1G8F3"/>
<feature type="non-terminal residue" evidence="1">
    <location>
        <position position="52"/>
    </location>
</feature>
<dbReference type="InterPro" id="IPR051585">
    <property type="entry name" value="STE20_Ser/Thr_Kinases"/>
</dbReference>
<dbReference type="PANTHER" id="PTHR46538:SF2">
    <property type="entry name" value="NON-SPECIFIC SERINE_THREONINE PROTEIN KINASE"/>
    <property type="match status" value="1"/>
</dbReference>
<keyword evidence="2" id="KW-1185">Reference proteome</keyword>
<dbReference type="OrthoDB" id="10027016at2759"/>
<evidence type="ECO:0000313" key="2">
    <source>
        <dbReference type="Proteomes" id="UP000796761"/>
    </source>
</evidence>